<organism evidence="1 2">
    <name type="scientific">Amycolatopsis dongchuanensis</name>
    <dbReference type="NCBI Taxonomy" id="1070866"/>
    <lineage>
        <taxon>Bacteria</taxon>
        <taxon>Bacillati</taxon>
        <taxon>Actinomycetota</taxon>
        <taxon>Actinomycetes</taxon>
        <taxon>Pseudonocardiales</taxon>
        <taxon>Pseudonocardiaceae</taxon>
        <taxon>Amycolatopsis</taxon>
    </lineage>
</organism>
<reference evidence="2" key="1">
    <citation type="journal article" date="2019" name="Int. J. Syst. Evol. Microbiol.">
        <title>The Global Catalogue of Microorganisms (GCM) 10K type strain sequencing project: providing services to taxonomists for standard genome sequencing and annotation.</title>
        <authorList>
            <consortium name="The Broad Institute Genomics Platform"/>
            <consortium name="The Broad Institute Genome Sequencing Center for Infectious Disease"/>
            <person name="Wu L."/>
            <person name="Ma J."/>
        </authorList>
    </citation>
    <scope>NUCLEOTIDE SEQUENCE [LARGE SCALE GENOMIC DNA]</scope>
    <source>
        <strain evidence="2">JCM 18054</strain>
    </source>
</reference>
<evidence type="ECO:0000313" key="1">
    <source>
        <dbReference type="EMBL" id="GAA4670623.1"/>
    </source>
</evidence>
<accession>A0ABP8VUC2</accession>
<comment type="caution">
    <text evidence="1">The sequence shown here is derived from an EMBL/GenBank/DDBJ whole genome shotgun (WGS) entry which is preliminary data.</text>
</comment>
<evidence type="ECO:0000313" key="2">
    <source>
        <dbReference type="Proteomes" id="UP001500192"/>
    </source>
</evidence>
<gene>
    <name evidence="1" type="ORF">GCM10023214_76670</name>
</gene>
<keyword evidence="2" id="KW-1185">Reference proteome</keyword>
<dbReference type="Proteomes" id="UP001500192">
    <property type="component" value="Unassembled WGS sequence"/>
</dbReference>
<name>A0ABP8VUC2_9PSEU</name>
<proteinExistence type="predicted"/>
<sequence>MLERLFYGRTQGESQAGEFTMAYKIKHRSRAQEVRFPTQAAAEQYAAQFAGGLRNWTVVEAGRGAQEAAPRDEQGR</sequence>
<dbReference type="EMBL" id="BAABIB010000169">
    <property type="protein sequence ID" value="GAA4670623.1"/>
    <property type="molecule type" value="Genomic_DNA"/>
</dbReference>
<protein>
    <submittedName>
        <fullName evidence="1">Uncharacterized protein</fullName>
    </submittedName>
</protein>